<reference evidence="2 3" key="1">
    <citation type="submission" date="2016-04" db="EMBL/GenBank/DDBJ databases">
        <title>A degradative enzymes factory behind the ericoid mycorrhizal symbiosis.</title>
        <authorList>
            <consortium name="DOE Joint Genome Institute"/>
            <person name="Martino E."/>
            <person name="Morin E."/>
            <person name="Grelet G."/>
            <person name="Kuo A."/>
            <person name="Kohler A."/>
            <person name="Daghino S."/>
            <person name="Barry K."/>
            <person name="Choi C."/>
            <person name="Cichocki N."/>
            <person name="Clum A."/>
            <person name="Copeland A."/>
            <person name="Hainaut M."/>
            <person name="Haridas S."/>
            <person name="Labutti K."/>
            <person name="Lindquist E."/>
            <person name="Lipzen A."/>
            <person name="Khouja H.-R."/>
            <person name="Murat C."/>
            <person name="Ohm R."/>
            <person name="Olson A."/>
            <person name="Spatafora J."/>
            <person name="Veneault-Fourrey C."/>
            <person name="Henrissat B."/>
            <person name="Grigoriev I."/>
            <person name="Martin F."/>
            <person name="Perotto S."/>
        </authorList>
    </citation>
    <scope>NUCLEOTIDE SEQUENCE [LARGE SCALE GENOMIC DNA]</scope>
    <source>
        <strain evidence="2 3">E</strain>
    </source>
</reference>
<evidence type="ECO:0000313" key="3">
    <source>
        <dbReference type="Proteomes" id="UP000235371"/>
    </source>
</evidence>
<proteinExistence type="predicted"/>
<evidence type="ECO:0000256" key="1">
    <source>
        <dbReference type="SAM" id="MobiDB-lite"/>
    </source>
</evidence>
<dbReference type="GeneID" id="36590485"/>
<name>A0A2J6TSH1_9HELO</name>
<accession>A0A2J6TSH1</accession>
<dbReference type="InParanoid" id="A0A2J6TSH1"/>
<dbReference type="EMBL" id="KZ613745">
    <property type="protein sequence ID" value="PMD65962.1"/>
    <property type="molecule type" value="Genomic_DNA"/>
</dbReference>
<protein>
    <submittedName>
        <fullName evidence="2">Uncharacterized protein</fullName>
    </submittedName>
</protein>
<dbReference type="RefSeq" id="XP_024742866.1">
    <property type="nucleotide sequence ID" value="XM_024882408.1"/>
</dbReference>
<organism evidence="2 3">
    <name type="scientific">Hyaloscypha bicolor E</name>
    <dbReference type="NCBI Taxonomy" id="1095630"/>
    <lineage>
        <taxon>Eukaryota</taxon>
        <taxon>Fungi</taxon>
        <taxon>Dikarya</taxon>
        <taxon>Ascomycota</taxon>
        <taxon>Pezizomycotina</taxon>
        <taxon>Leotiomycetes</taxon>
        <taxon>Helotiales</taxon>
        <taxon>Hyaloscyphaceae</taxon>
        <taxon>Hyaloscypha</taxon>
        <taxon>Hyaloscypha bicolor</taxon>
    </lineage>
</organism>
<dbReference type="AlphaFoldDB" id="A0A2J6TSH1"/>
<gene>
    <name evidence="2" type="ORF">K444DRAFT_624493</name>
</gene>
<keyword evidence="3" id="KW-1185">Reference proteome</keyword>
<feature type="compositionally biased region" description="Basic and acidic residues" evidence="1">
    <location>
        <begin position="62"/>
        <end position="102"/>
    </location>
</feature>
<evidence type="ECO:0000313" key="2">
    <source>
        <dbReference type="EMBL" id="PMD65962.1"/>
    </source>
</evidence>
<feature type="region of interest" description="Disordered" evidence="1">
    <location>
        <begin position="55"/>
        <end position="108"/>
    </location>
</feature>
<sequence length="108" mass="12144">MATPSFNRRAAGLKSIGAKRFLAEDYARAPGALKTLLGDEYIIGDGVKLLAKMQGLRPLKQNTKDRTESQSQVPREKEKEKRAKKQKEQQKRAEQKKLESGENKNAAF</sequence>
<dbReference type="Proteomes" id="UP000235371">
    <property type="component" value="Unassembled WGS sequence"/>
</dbReference>